<protein>
    <submittedName>
        <fullName evidence="1">Uncharacterized protein</fullName>
    </submittedName>
</protein>
<organism evidence="1 2">
    <name type="scientific">Mycobacterium phage BigMama</name>
    <dbReference type="NCBI Taxonomy" id="2126786"/>
    <lineage>
        <taxon>Viruses</taxon>
        <taxon>Duplodnaviria</taxon>
        <taxon>Heunggongvirae</taxon>
        <taxon>Uroviricota</taxon>
        <taxon>Caudoviricetes</taxon>
        <taxon>Dclasvirinae</taxon>
        <taxon>Plotvirus</taxon>
        <taxon>Plotvirus plot</taxon>
    </lineage>
</organism>
<evidence type="ECO:0000313" key="2">
    <source>
        <dbReference type="Proteomes" id="UP000241872"/>
    </source>
</evidence>
<name>A0A2P1N596_9CAUD</name>
<sequence>MATITDRESLGQLAEAEGWDVNQGYTSSTYTKGSRKIFVSFHRFGAFRWSSYAGSGSKTTKINDVKFWLGV</sequence>
<gene>
    <name evidence="1" type="primary">50</name>
    <name evidence="1" type="ORF">PBI_BIGMAMA_50</name>
</gene>
<dbReference type="EMBL" id="MH025888">
    <property type="protein sequence ID" value="AVP43148.1"/>
    <property type="molecule type" value="Genomic_DNA"/>
</dbReference>
<evidence type="ECO:0000313" key="1">
    <source>
        <dbReference type="EMBL" id="AVP43148.1"/>
    </source>
</evidence>
<reference evidence="2" key="1">
    <citation type="submission" date="2018-03" db="EMBL/GenBank/DDBJ databases">
        <authorList>
            <person name="Robinson P."/>
            <person name="Figel D."/>
            <person name="Zack K.M."/>
            <person name="Garlena R.A."/>
            <person name="Russell D.A."/>
            <person name="Pope W.H."/>
            <person name="Jacobs-Sera D."/>
            <person name="Hatfull G.F."/>
        </authorList>
    </citation>
    <scope>NUCLEOTIDE SEQUENCE [LARGE SCALE GENOMIC DNA]</scope>
</reference>
<proteinExistence type="predicted"/>
<dbReference type="Proteomes" id="UP000241872">
    <property type="component" value="Segment"/>
</dbReference>
<accession>A0A2P1N596</accession>